<dbReference type="PANTHER" id="PTHR12385">
    <property type="entry name" value="CHOLINE TRANSPORTER-LIKE (SLC FAMILY 44)"/>
    <property type="match status" value="1"/>
</dbReference>
<keyword evidence="4" id="KW-0050">Antiport</keyword>
<comment type="function">
    <text evidence="11">Choline/H+ antiporter.</text>
</comment>
<dbReference type="AlphaFoldDB" id="A0A8C9F3B5"/>
<evidence type="ECO:0000313" key="14">
    <source>
        <dbReference type="Proteomes" id="UP000694428"/>
    </source>
</evidence>
<evidence type="ECO:0000256" key="6">
    <source>
        <dbReference type="ARBA" id="ARBA00022692"/>
    </source>
</evidence>
<evidence type="ECO:0000256" key="12">
    <source>
        <dbReference type="RuleBase" id="RU368066"/>
    </source>
</evidence>
<comment type="caution">
    <text evidence="12">Lacks conserved residue(s) required for the propagation of feature annotation.</text>
</comment>
<evidence type="ECO:0000256" key="11">
    <source>
        <dbReference type="ARBA" id="ARBA00037726"/>
    </source>
</evidence>
<evidence type="ECO:0000256" key="3">
    <source>
        <dbReference type="ARBA" id="ARBA00022448"/>
    </source>
</evidence>
<dbReference type="PANTHER" id="PTHR12385:SF42">
    <property type="entry name" value="CHOLINE TRANSPORTER-LIKE PROTEIN 5"/>
    <property type="match status" value="1"/>
</dbReference>
<evidence type="ECO:0000256" key="4">
    <source>
        <dbReference type="ARBA" id="ARBA00022449"/>
    </source>
</evidence>
<feature type="transmembrane region" description="Helical" evidence="12">
    <location>
        <begin position="103"/>
        <end position="127"/>
    </location>
</feature>
<organism evidence="13 14">
    <name type="scientific">Pavo cristatus</name>
    <name type="common">Indian peafowl</name>
    <name type="synonym">Blue peafowl</name>
    <dbReference type="NCBI Taxonomy" id="9049"/>
    <lineage>
        <taxon>Eukaryota</taxon>
        <taxon>Metazoa</taxon>
        <taxon>Chordata</taxon>
        <taxon>Craniata</taxon>
        <taxon>Vertebrata</taxon>
        <taxon>Euteleostomi</taxon>
        <taxon>Archelosauria</taxon>
        <taxon>Archosauria</taxon>
        <taxon>Dinosauria</taxon>
        <taxon>Saurischia</taxon>
        <taxon>Theropoda</taxon>
        <taxon>Coelurosauria</taxon>
        <taxon>Aves</taxon>
        <taxon>Neognathae</taxon>
        <taxon>Galloanserae</taxon>
        <taxon>Galliformes</taxon>
        <taxon>Phasianidae</taxon>
        <taxon>Phasianinae</taxon>
        <taxon>Pavo</taxon>
    </lineage>
</organism>
<dbReference type="Pfam" id="PF04515">
    <property type="entry name" value="Choline_transpo"/>
    <property type="match status" value="2"/>
</dbReference>
<reference evidence="13" key="2">
    <citation type="submission" date="2025-09" db="UniProtKB">
        <authorList>
            <consortium name="Ensembl"/>
        </authorList>
    </citation>
    <scope>IDENTIFICATION</scope>
</reference>
<comment type="catalytic activity">
    <reaction evidence="10">
        <text>choline(out) + n H(+)(in) = choline(in) + n H(+)(out)</text>
        <dbReference type="Rhea" id="RHEA:75463"/>
        <dbReference type="ChEBI" id="CHEBI:15354"/>
        <dbReference type="ChEBI" id="CHEBI:15378"/>
    </reaction>
</comment>
<keyword evidence="5" id="KW-1003">Cell membrane</keyword>
<feature type="transmembrane region" description="Helical" evidence="12">
    <location>
        <begin position="55"/>
        <end position="83"/>
    </location>
</feature>
<protein>
    <recommendedName>
        <fullName evidence="12">Choline transporter-like protein</fullName>
    </recommendedName>
</protein>
<dbReference type="Ensembl" id="ENSPSTT00000010465.1">
    <property type="protein sequence ID" value="ENSPSTP00000009967.1"/>
    <property type="gene ID" value="ENSPSTG00000007040.1"/>
</dbReference>
<comment type="similarity">
    <text evidence="2 12">Belongs to the CTL (choline transporter-like) family.</text>
</comment>
<evidence type="ECO:0000256" key="5">
    <source>
        <dbReference type="ARBA" id="ARBA00022475"/>
    </source>
</evidence>
<comment type="subcellular location">
    <subcellularLocation>
        <location evidence="1 12">Cell membrane</location>
        <topology evidence="1 12">Multi-pass membrane protein</topology>
    </subcellularLocation>
</comment>
<sequence>EVPGEFIVLFLFLSIQTFNTTNVTKLCPGAQCTFAFYGGESLYHKYIFIFQLANAFVFLWLVNFAIALGQCTLAGAFASYYWASRKPADIPLWPLFSSFGRAIRYHTGSLAFGALILAIVQLIRVILEYLDHKLKGTQNSFTRFLLCCLKCCFWCLERFLKFINRNAYIMIAIYGKNFCTSAKEAFFLLMRNVVRIPVFAQEAPALNYYWVPLLTVIIGSYLVAHGFFSVYAMCVDTLFLCFCKLRKEKYYFVFQTHSSMHA</sequence>
<dbReference type="InterPro" id="IPR007603">
    <property type="entry name" value="Choline_transptr-like"/>
</dbReference>
<keyword evidence="6 12" id="KW-0812">Transmembrane</keyword>
<feature type="transmembrane region" description="Helical" evidence="12">
    <location>
        <begin position="209"/>
        <end position="242"/>
    </location>
</feature>
<keyword evidence="14" id="KW-1185">Reference proteome</keyword>
<evidence type="ECO:0000256" key="10">
    <source>
        <dbReference type="ARBA" id="ARBA00035093"/>
    </source>
</evidence>
<dbReference type="GO" id="GO:0005886">
    <property type="term" value="C:plasma membrane"/>
    <property type="evidence" value="ECO:0007669"/>
    <property type="project" value="UniProtKB-SubCell"/>
</dbReference>
<keyword evidence="3" id="KW-0813">Transport</keyword>
<evidence type="ECO:0000256" key="1">
    <source>
        <dbReference type="ARBA" id="ARBA00004651"/>
    </source>
</evidence>
<accession>A0A8C9F3B5</accession>
<name>A0A8C9F3B5_PAVCR</name>
<comment type="function">
    <text evidence="12">Choline transporter.</text>
</comment>
<proteinExistence type="inferred from homology"/>
<evidence type="ECO:0000313" key="13">
    <source>
        <dbReference type="Ensembl" id="ENSPSTP00000009967.1"/>
    </source>
</evidence>
<keyword evidence="8 12" id="KW-0472">Membrane</keyword>
<dbReference type="Proteomes" id="UP000694428">
    <property type="component" value="Unplaced"/>
</dbReference>
<keyword evidence="9" id="KW-0325">Glycoprotein</keyword>
<evidence type="ECO:0000256" key="7">
    <source>
        <dbReference type="ARBA" id="ARBA00022989"/>
    </source>
</evidence>
<evidence type="ECO:0000256" key="2">
    <source>
        <dbReference type="ARBA" id="ARBA00007168"/>
    </source>
</evidence>
<evidence type="ECO:0000256" key="9">
    <source>
        <dbReference type="ARBA" id="ARBA00023180"/>
    </source>
</evidence>
<dbReference type="GO" id="GO:0015297">
    <property type="term" value="F:antiporter activity"/>
    <property type="evidence" value="ECO:0007669"/>
    <property type="project" value="UniProtKB-KW"/>
</dbReference>
<keyword evidence="7 12" id="KW-1133">Transmembrane helix</keyword>
<evidence type="ECO:0000256" key="8">
    <source>
        <dbReference type="ARBA" id="ARBA00023136"/>
    </source>
</evidence>
<reference evidence="13" key="1">
    <citation type="submission" date="2025-08" db="UniProtKB">
        <authorList>
            <consortium name="Ensembl"/>
        </authorList>
    </citation>
    <scope>IDENTIFICATION</scope>
</reference>